<dbReference type="InterPro" id="IPR037505">
    <property type="entry name" value="pH-resp_palC"/>
</dbReference>
<evidence type="ECO:0000256" key="1">
    <source>
        <dbReference type="ARBA" id="ARBA00010997"/>
    </source>
</evidence>
<dbReference type="GO" id="GO:0071467">
    <property type="term" value="P:cellular response to pH"/>
    <property type="evidence" value="ECO:0007669"/>
    <property type="project" value="InterPro"/>
</dbReference>
<evidence type="ECO:0000313" key="6">
    <source>
        <dbReference type="Proteomes" id="UP000298138"/>
    </source>
</evidence>
<dbReference type="Pfam" id="PF03097">
    <property type="entry name" value="BRO1"/>
    <property type="match status" value="1"/>
</dbReference>
<dbReference type="OrthoDB" id="10266451at2759"/>
<feature type="compositionally biased region" description="Acidic residues" evidence="3">
    <location>
        <begin position="421"/>
        <end position="438"/>
    </location>
</feature>
<evidence type="ECO:0000259" key="4">
    <source>
        <dbReference type="PROSITE" id="PS51180"/>
    </source>
</evidence>
<feature type="domain" description="BRO1" evidence="4">
    <location>
        <begin position="1"/>
        <end position="266"/>
    </location>
</feature>
<gene>
    <name evidence="5" type="ORF">EX30DRAFT_338494</name>
</gene>
<dbReference type="Gene3D" id="1.25.40.280">
    <property type="entry name" value="alix/aip1 like domains"/>
    <property type="match status" value="1"/>
</dbReference>
<name>A0A4S2N425_9PEZI</name>
<accession>A0A4S2N425</accession>
<dbReference type="PANTHER" id="PTHR40463">
    <property type="entry name" value="PH-RESPONSE REGULATOR PROTEIN PALC"/>
    <property type="match status" value="1"/>
</dbReference>
<evidence type="ECO:0000313" key="5">
    <source>
        <dbReference type="EMBL" id="TGZ83897.1"/>
    </source>
</evidence>
<evidence type="ECO:0000256" key="2">
    <source>
        <dbReference type="ARBA" id="ARBA00022193"/>
    </source>
</evidence>
<dbReference type="PROSITE" id="PS51180">
    <property type="entry name" value="BRO1"/>
    <property type="match status" value="1"/>
</dbReference>
<dbReference type="GO" id="GO:0005886">
    <property type="term" value="C:plasma membrane"/>
    <property type="evidence" value="ECO:0007669"/>
    <property type="project" value="TreeGrafter"/>
</dbReference>
<proteinExistence type="inferred from homology"/>
<evidence type="ECO:0000256" key="3">
    <source>
        <dbReference type="SAM" id="MobiDB-lite"/>
    </source>
</evidence>
<dbReference type="STRING" id="341454.A0A4S2N425"/>
<dbReference type="InterPro" id="IPR004328">
    <property type="entry name" value="BRO1_dom"/>
</dbReference>
<dbReference type="InParanoid" id="A0A4S2N425"/>
<sequence>MPFSFTLPTTSPAQFKQHFTSPVFPAFPIILSKHRGTVRNLLRAHKRMPPSSQPSHLPQLLTALNRYLPLIAYFAASLHSGDILPSDGPPLTTSWRSTLTTPPFHTARQRRITREGIEYELLFTLSTLAYVHTLLASSQLSSALQARWTQEQKQALLNTSVQHLLTAAGILNYAASLPRTPTTQPFPHDLSPQVFHALSDLSQAEAALIAVTKQDPYPSLLAIEKTDEFLYAPPPPPTGVRATLLSRICIAAAEHAESSHSLLSAVKAGKEEGELLPELLKYTKNLGRVAKAKACRFLGVDAEVSGRVGEGLGWLTLAKSMLSGNGEPKSKREKFEKLADAMRKERKESISDAGKGEEAAVILKLEANWTNANDAVFFQGIEAAETLAARIPGPREVNKVPKWEPEKVDHDVVETMRGSVVEDDGEDWDEGGDSEEEERGGKVPGGFEGYC</sequence>
<comment type="similarity">
    <text evidence="1">Belongs to the palC family.</text>
</comment>
<feature type="region of interest" description="Disordered" evidence="3">
    <location>
        <begin position="408"/>
        <end position="451"/>
    </location>
</feature>
<reference evidence="5 6" key="1">
    <citation type="submission" date="2019-04" db="EMBL/GenBank/DDBJ databases">
        <title>Comparative genomics and transcriptomics to analyze fruiting body development in filamentous ascomycetes.</title>
        <authorList>
            <consortium name="DOE Joint Genome Institute"/>
            <person name="Lutkenhaus R."/>
            <person name="Traeger S."/>
            <person name="Breuer J."/>
            <person name="Kuo A."/>
            <person name="Lipzen A."/>
            <person name="Pangilinan J."/>
            <person name="Dilworth D."/>
            <person name="Sandor L."/>
            <person name="Poggeler S."/>
            <person name="Barry K."/>
            <person name="Grigoriev I.V."/>
            <person name="Nowrousian M."/>
        </authorList>
    </citation>
    <scope>NUCLEOTIDE SEQUENCE [LARGE SCALE GENOMIC DNA]</scope>
    <source>
        <strain evidence="5 6">CBS 389.68</strain>
    </source>
</reference>
<dbReference type="PANTHER" id="PTHR40463:SF1">
    <property type="entry name" value="PH-RESPONSE REGULATOR PROTEIN PALC"/>
    <property type="match status" value="1"/>
</dbReference>
<dbReference type="SMART" id="SM01041">
    <property type="entry name" value="BRO1"/>
    <property type="match status" value="1"/>
</dbReference>
<feature type="compositionally biased region" description="Gly residues" evidence="3">
    <location>
        <begin position="442"/>
        <end position="451"/>
    </location>
</feature>
<dbReference type="AlphaFoldDB" id="A0A4S2N425"/>
<dbReference type="EMBL" id="ML220113">
    <property type="protein sequence ID" value="TGZ83897.1"/>
    <property type="molecule type" value="Genomic_DNA"/>
</dbReference>
<protein>
    <recommendedName>
        <fullName evidence="2">pH-response regulator protein palC</fullName>
    </recommendedName>
</protein>
<dbReference type="Proteomes" id="UP000298138">
    <property type="component" value="Unassembled WGS sequence"/>
</dbReference>
<keyword evidence="6" id="KW-1185">Reference proteome</keyword>
<organism evidence="5 6">
    <name type="scientific">Ascodesmis nigricans</name>
    <dbReference type="NCBI Taxonomy" id="341454"/>
    <lineage>
        <taxon>Eukaryota</taxon>
        <taxon>Fungi</taxon>
        <taxon>Dikarya</taxon>
        <taxon>Ascomycota</taxon>
        <taxon>Pezizomycotina</taxon>
        <taxon>Pezizomycetes</taxon>
        <taxon>Pezizales</taxon>
        <taxon>Ascodesmidaceae</taxon>
        <taxon>Ascodesmis</taxon>
    </lineage>
</organism>
<dbReference type="InterPro" id="IPR038499">
    <property type="entry name" value="BRO1_sf"/>
</dbReference>